<dbReference type="Proteomes" id="UP000295536">
    <property type="component" value="Unassembled WGS sequence"/>
</dbReference>
<sequence length="437" mass="42384">MTTAAATTAPTPATPAAARPAAHGKADPAAPADLFAQLLADLRAAPDDAQADTDPTSAPGPDTLADSAGQPDQDALADDPKVPPGDAIAALWGTWPPLPGTPAVAQAGANAPIVNGPGTEPPGLLGAATAERLAQAVGLHTEERPTPQAAAVQGRHGTEPGQTSPGDAPAGVAGGPPGRARAKTAPRAGAGQGPAPDAGAARSDAALTALREAAGHAGVAHGLRALVGDGTPSPVGPAAGETATAGAATPTPSAEGSQPRAGDHALPGHAAPHGAPHGPGGNTGGSGAAVEITFGQRLEAALQQTVDALGAELALWSAGDQQRASLTFDDETWDTPLAVDVQLDAGLAHLTFRSDDAATRQLIQAQAPQVLADALARAGLTLGQLDVGTRQGQGQGEAAAGAPRAARIGAAMASAAVAAHAQGPRPATPRGALDVYA</sequence>
<feature type="region of interest" description="Disordered" evidence="1">
    <location>
        <begin position="1"/>
        <end position="94"/>
    </location>
</feature>
<organism evidence="3 4">
    <name type="scientific">Tepidimonas ignava</name>
    <dbReference type="NCBI Taxonomy" id="114249"/>
    <lineage>
        <taxon>Bacteria</taxon>
        <taxon>Pseudomonadati</taxon>
        <taxon>Pseudomonadota</taxon>
        <taxon>Betaproteobacteria</taxon>
        <taxon>Burkholderiales</taxon>
        <taxon>Tepidimonas</taxon>
    </lineage>
</organism>
<keyword evidence="3" id="KW-0969">Cilium</keyword>
<evidence type="ECO:0000313" key="3">
    <source>
        <dbReference type="EMBL" id="TCS94551.1"/>
    </source>
</evidence>
<feature type="region of interest" description="Disordered" evidence="1">
    <location>
        <begin position="228"/>
        <end position="287"/>
    </location>
</feature>
<accession>A0A4R3L469</accession>
<feature type="compositionally biased region" description="Low complexity" evidence="1">
    <location>
        <begin position="264"/>
        <end position="276"/>
    </location>
</feature>
<feature type="domain" description="Flagellar hook-length control protein-like C-terminal" evidence="2">
    <location>
        <begin position="336"/>
        <end position="395"/>
    </location>
</feature>
<dbReference type="Gene3D" id="3.30.750.140">
    <property type="match status" value="1"/>
</dbReference>
<dbReference type="EMBL" id="SMAH01000017">
    <property type="protein sequence ID" value="TCS94551.1"/>
    <property type="molecule type" value="Genomic_DNA"/>
</dbReference>
<keyword evidence="3" id="KW-0282">Flagellum</keyword>
<dbReference type="InterPro" id="IPR021136">
    <property type="entry name" value="Flagellar_hook_control-like_C"/>
</dbReference>
<gene>
    <name evidence="3" type="ORF">EDC36_11721</name>
</gene>
<evidence type="ECO:0000313" key="4">
    <source>
        <dbReference type="Proteomes" id="UP000295536"/>
    </source>
</evidence>
<keyword evidence="3" id="KW-0966">Cell projection</keyword>
<evidence type="ECO:0000256" key="1">
    <source>
        <dbReference type="SAM" id="MobiDB-lite"/>
    </source>
</evidence>
<comment type="caution">
    <text evidence="3">The sequence shown here is derived from an EMBL/GenBank/DDBJ whole genome shotgun (WGS) entry which is preliminary data.</text>
</comment>
<feature type="region of interest" description="Disordered" evidence="1">
    <location>
        <begin position="142"/>
        <end position="202"/>
    </location>
</feature>
<dbReference type="RefSeq" id="WP_132963442.1">
    <property type="nucleotide sequence ID" value="NZ_SMAH01000017.1"/>
</dbReference>
<evidence type="ECO:0000259" key="2">
    <source>
        <dbReference type="Pfam" id="PF02120"/>
    </source>
</evidence>
<reference evidence="3 4" key="1">
    <citation type="submission" date="2019-03" db="EMBL/GenBank/DDBJ databases">
        <title>Genomic Encyclopedia of Type Strains, Phase IV (KMG-IV): sequencing the most valuable type-strain genomes for metagenomic binning, comparative biology and taxonomic classification.</title>
        <authorList>
            <person name="Goeker M."/>
        </authorList>
    </citation>
    <scope>NUCLEOTIDE SEQUENCE [LARGE SCALE GENOMIC DNA]</scope>
    <source>
        <strain evidence="3 4">DSM 12034</strain>
    </source>
</reference>
<dbReference type="AlphaFoldDB" id="A0A4R3L469"/>
<feature type="compositionally biased region" description="Low complexity" evidence="1">
    <location>
        <begin position="236"/>
        <end position="256"/>
    </location>
</feature>
<dbReference type="Pfam" id="PF02120">
    <property type="entry name" value="Flg_hook"/>
    <property type="match status" value="1"/>
</dbReference>
<feature type="compositionally biased region" description="Gly residues" evidence="1">
    <location>
        <begin position="277"/>
        <end position="287"/>
    </location>
</feature>
<protein>
    <submittedName>
        <fullName evidence="3">Flagellar hook-length control protein FliK</fullName>
    </submittedName>
</protein>
<dbReference type="CDD" id="cd17470">
    <property type="entry name" value="T3SS_Flik_C"/>
    <property type="match status" value="1"/>
</dbReference>
<proteinExistence type="predicted"/>
<name>A0A4R3L469_9BURK</name>
<feature type="compositionally biased region" description="Low complexity" evidence="1">
    <location>
        <begin position="1"/>
        <end position="43"/>
    </location>
</feature>
<dbReference type="InterPro" id="IPR038610">
    <property type="entry name" value="FliK-like_C_sf"/>
</dbReference>
<feature type="compositionally biased region" description="Low complexity" evidence="1">
    <location>
        <begin position="183"/>
        <end position="202"/>
    </location>
</feature>